<evidence type="ECO:0000256" key="1">
    <source>
        <dbReference type="ARBA" id="ARBA00007529"/>
    </source>
</evidence>
<dbReference type="SFLD" id="SFLDS00028">
    <property type="entry name" value="Proline_Racemase"/>
    <property type="match status" value="1"/>
</dbReference>
<dbReference type="EMBL" id="JBHTCT010000005">
    <property type="protein sequence ID" value="MFC7364054.1"/>
    <property type="molecule type" value="Genomic_DNA"/>
</dbReference>
<protein>
    <submittedName>
        <fullName evidence="2">Proline racemase family protein</fullName>
    </submittedName>
</protein>
<dbReference type="Gene3D" id="3.10.310.10">
    <property type="entry name" value="Diaminopimelate Epimerase, Chain A, domain 1"/>
    <property type="match status" value="2"/>
</dbReference>
<dbReference type="Pfam" id="PF05544">
    <property type="entry name" value="Pro_racemase"/>
    <property type="match status" value="1"/>
</dbReference>
<dbReference type="PANTHER" id="PTHR33442">
    <property type="entry name" value="TRANS-3-HYDROXY-L-PROLINE DEHYDRATASE"/>
    <property type="match status" value="1"/>
</dbReference>
<reference evidence="3" key="1">
    <citation type="journal article" date="2019" name="Int. J. Syst. Evol. Microbiol.">
        <title>The Global Catalogue of Microorganisms (GCM) 10K type strain sequencing project: providing services to taxonomists for standard genome sequencing and annotation.</title>
        <authorList>
            <consortium name="The Broad Institute Genomics Platform"/>
            <consortium name="The Broad Institute Genome Sequencing Center for Infectious Disease"/>
            <person name="Wu L."/>
            <person name="Ma J."/>
        </authorList>
    </citation>
    <scope>NUCLEOTIDE SEQUENCE [LARGE SCALE GENOMIC DNA]</scope>
    <source>
        <strain evidence="3">JCM 4738</strain>
    </source>
</reference>
<proteinExistence type="inferred from homology"/>
<dbReference type="PANTHER" id="PTHR33442:SF5">
    <property type="entry name" value="BIFUNCTIONAL TRANS-3-HYDROXY-L-PROLINE DEHYDRATASE_2-EPIMERASE"/>
    <property type="match status" value="1"/>
</dbReference>
<keyword evidence="3" id="KW-1185">Reference proteome</keyword>
<accession>A0ABW2NDV7</accession>
<dbReference type="RefSeq" id="WP_157294398.1">
    <property type="nucleotide sequence ID" value="NZ_JBHTCT010000005.1"/>
</dbReference>
<sequence length="350" mass="38563">MKYERLFTTIDTHTGGNPTRTLISGLPPLEGETMGEKMLYMQEHYDWIRKHLMNEPRGHSVMSGALLTDPCDPVADVGVIYIETGGYLPMCGHDTIGFCTALIEAGLVEVQEPFTNLKIDTPAGLIDVQVLVEDGKAKEVTFENVPAFLLRSISIDVEGIGNVQADIAYGGNFYAIIDADTLGIELTEEHAAEIISKAILIRNTINEREEIVHPEFPFIRGLTHIEFFTKPVHPDADVKNTVVVPPGGIDRSPCGTGTSAKLATLYSHGQIRKKERFVHESIVGTLFKARVIDTATAGTLDAVVTEVTGSAWVMGMHKFFYNERDPLREGYLLIPPMDHEPACETAKERV</sequence>
<dbReference type="Proteomes" id="UP001596483">
    <property type="component" value="Unassembled WGS sequence"/>
</dbReference>
<comment type="similarity">
    <text evidence="1">Belongs to the proline racemase family.</text>
</comment>
<dbReference type="PIRSF" id="PIRSF029792">
    <property type="entry name" value="Pro_racemase"/>
    <property type="match status" value="1"/>
</dbReference>
<dbReference type="SUPFAM" id="SSF54506">
    <property type="entry name" value="Diaminopimelate epimerase-like"/>
    <property type="match status" value="1"/>
</dbReference>
<organism evidence="2 3">
    <name type="scientific">Bhargavaea changchunensis</name>
    <dbReference type="NCBI Taxonomy" id="2134037"/>
    <lineage>
        <taxon>Bacteria</taxon>
        <taxon>Bacillati</taxon>
        <taxon>Bacillota</taxon>
        <taxon>Bacilli</taxon>
        <taxon>Bacillales</taxon>
        <taxon>Caryophanaceae</taxon>
        <taxon>Bhargavaea</taxon>
    </lineage>
</organism>
<name>A0ABW2NDV7_9BACL</name>
<dbReference type="InterPro" id="IPR008794">
    <property type="entry name" value="Pro_racemase_fam"/>
</dbReference>
<evidence type="ECO:0000313" key="3">
    <source>
        <dbReference type="Proteomes" id="UP001596483"/>
    </source>
</evidence>
<evidence type="ECO:0000313" key="2">
    <source>
        <dbReference type="EMBL" id="MFC7364054.1"/>
    </source>
</evidence>
<gene>
    <name evidence="2" type="ORF">ACFQQH_02605</name>
</gene>
<comment type="caution">
    <text evidence="2">The sequence shown here is derived from an EMBL/GenBank/DDBJ whole genome shotgun (WGS) entry which is preliminary data.</text>
</comment>